<name>A0A1T4Z6V7_9BACT</name>
<sequence length="58" mass="6943">MQQPKSTQFFRHFIQNILVKPIVVGSFFVELRMKNVSKMFKFGALMKSFKWNPLYESL</sequence>
<organism evidence="1 2">
    <name type="scientific">Prosthecobacter debontii</name>
    <dbReference type="NCBI Taxonomy" id="48467"/>
    <lineage>
        <taxon>Bacteria</taxon>
        <taxon>Pseudomonadati</taxon>
        <taxon>Verrucomicrobiota</taxon>
        <taxon>Verrucomicrobiia</taxon>
        <taxon>Verrucomicrobiales</taxon>
        <taxon>Verrucomicrobiaceae</taxon>
        <taxon>Prosthecobacter</taxon>
    </lineage>
</organism>
<reference evidence="2" key="1">
    <citation type="submission" date="2017-02" db="EMBL/GenBank/DDBJ databases">
        <authorList>
            <person name="Varghese N."/>
            <person name="Submissions S."/>
        </authorList>
    </citation>
    <scope>NUCLEOTIDE SEQUENCE [LARGE SCALE GENOMIC DNA]</scope>
    <source>
        <strain evidence="2">ATCC 700200</strain>
    </source>
</reference>
<evidence type="ECO:0000313" key="2">
    <source>
        <dbReference type="Proteomes" id="UP000190774"/>
    </source>
</evidence>
<dbReference type="EMBL" id="FUYE01000052">
    <property type="protein sequence ID" value="SKB09734.1"/>
    <property type="molecule type" value="Genomic_DNA"/>
</dbReference>
<accession>A0A1T4Z6V7</accession>
<evidence type="ECO:0000313" key="1">
    <source>
        <dbReference type="EMBL" id="SKB09734.1"/>
    </source>
</evidence>
<dbReference type="AlphaFoldDB" id="A0A1T4Z6V7"/>
<proteinExistence type="predicted"/>
<gene>
    <name evidence="1" type="ORF">SAMN02745166_05179</name>
</gene>
<keyword evidence="2" id="KW-1185">Reference proteome</keyword>
<protein>
    <submittedName>
        <fullName evidence="1">Uncharacterized protein</fullName>
    </submittedName>
</protein>
<dbReference type="Proteomes" id="UP000190774">
    <property type="component" value="Unassembled WGS sequence"/>
</dbReference>